<feature type="region of interest" description="Disordered" evidence="1">
    <location>
        <begin position="143"/>
        <end position="172"/>
    </location>
</feature>
<keyword evidence="3" id="KW-1185">Reference proteome</keyword>
<gene>
    <name evidence="2" type="ORF">DVH02_12605</name>
</gene>
<feature type="compositionally biased region" description="Pro residues" evidence="1">
    <location>
        <begin position="157"/>
        <end position="166"/>
    </location>
</feature>
<accession>A0A370BB12</accession>
<reference evidence="2 3" key="1">
    <citation type="submission" date="2018-07" db="EMBL/GenBank/DDBJ databases">
        <title>Streptomyces species from bats.</title>
        <authorList>
            <person name="Dunlap C."/>
        </authorList>
    </citation>
    <scope>NUCLEOTIDE SEQUENCE [LARGE SCALE GENOMIC DNA]</scope>
    <source>
        <strain evidence="2 3">AC230</strain>
    </source>
</reference>
<evidence type="ECO:0000256" key="1">
    <source>
        <dbReference type="SAM" id="MobiDB-lite"/>
    </source>
</evidence>
<evidence type="ECO:0000313" key="2">
    <source>
        <dbReference type="EMBL" id="RDG37832.1"/>
    </source>
</evidence>
<dbReference type="EMBL" id="QQNA01000085">
    <property type="protein sequence ID" value="RDG37832.1"/>
    <property type="molecule type" value="Genomic_DNA"/>
</dbReference>
<dbReference type="AlphaFoldDB" id="A0A370BB12"/>
<dbReference type="OrthoDB" id="4338055at2"/>
<dbReference type="Proteomes" id="UP000253741">
    <property type="component" value="Unassembled WGS sequence"/>
</dbReference>
<evidence type="ECO:0000313" key="3">
    <source>
        <dbReference type="Proteomes" id="UP000253741"/>
    </source>
</evidence>
<proteinExistence type="predicted"/>
<name>A0A370BB12_9ACTN</name>
<sequence>MQRALRASLADRLRRARPELAERHDLASADGLAAAGAEAIAPTTGEDGDGALVAVVVRDLDLAVWARQTCAFALDLDTAAAAAWRRSFTRTVFLAGNPEHLMTRFPPARTAPDLSAAWTAPGPPAATAALRRLLKLLQADAPVPTGPDTPFEVPGAPEGPRPPGAPAVPGHRPPVRRDLYLATAGCTLSDALVHLNHVLVEAVMDGLVAPGDHLVLRRIPRLGGPPDRFAAVRAVAEAHLPGRLRAAAALSGPQPSGPE</sequence>
<protein>
    <submittedName>
        <fullName evidence="2">Uncharacterized protein</fullName>
    </submittedName>
</protein>
<dbReference type="Pfam" id="PF19680">
    <property type="entry name" value="DUF6182"/>
    <property type="match status" value="1"/>
</dbReference>
<comment type="caution">
    <text evidence="2">The sequence shown here is derived from an EMBL/GenBank/DDBJ whole genome shotgun (WGS) entry which is preliminary data.</text>
</comment>
<organism evidence="2 3">
    <name type="scientific">Streptomyces corynorhini</name>
    <dbReference type="NCBI Taxonomy" id="2282652"/>
    <lineage>
        <taxon>Bacteria</taxon>
        <taxon>Bacillati</taxon>
        <taxon>Actinomycetota</taxon>
        <taxon>Actinomycetes</taxon>
        <taxon>Kitasatosporales</taxon>
        <taxon>Streptomycetaceae</taxon>
        <taxon>Streptomyces</taxon>
    </lineage>
</organism>
<dbReference type="InterPro" id="IPR045754">
    <property type="entry name" value="DUF6182"/>
</dbReference>